<evidence type="ECO:0000256" key="6">
    <source>
        <dbReference type="SAM" id="MobiDB-lite"/>
    </source>
</evidence>
<name>A0A5C8Z590_9ACTN</name>
<dbReference type="FunFam" id="3.40.50.300:FF:000425">
    <property type="entry name" value="Probable ABC transporter, ATP-binding subunit"/>
    <property type="match status" value="1"/>
</dbReference>
<sequence>MDTSRDQGHGGDATPGSTIRLDGVEKRYPDGTLAVGHLDLAVEAGEMVALVGPSGCGKSTTLRMVNRLIEPTAGRIEIGGRDVTRVDAVKLRREIGYVIQRVGLFPHLTVAANIATVPQLLGWDRKRTSARVEEMLELVGLPASQYADRYPHELSGGQQQRIGVARGLAADPPVLLMDEPFGAVDPIARDRLQGEFRRIQAELHKTVLIVTHDIDEAVRLADRIAVFSQGGKLEQFADPATVLGAPANEFVADFAGSDRGLRRLAVTPVEAQDLAHPATVLVDDDLATARAAIDGTAEPYAVVLDRSGALRGWVSLRHLAHDRGPGAQGGTVGQVARRFDETISVGDSLRKGLAEIVQHDAGWLPVLDGERYVGVLTPDGVYSALRRTSPSPGSRDDVPV</sequence>
<dbReference type="Proteomes" id="UP000321234">
    <property type="component" value="Unassembled WGS sequence"/>
</dbReference>
<dbReference type="EC" id="7.6.2.9" evidence="5"/>
<dbReference type="InterPro" id="IPR003593">
    <property type="entry name" value="AAA+_ATPase"/>
</dbReference>
<dbReference type="RefSeq" id="WP_147928195.1">
    <property type="nucleotide sequence ID" value="NZ_VKAC01000015.1"/>
</dbReference>
<dbReference type="GO" id="GO:0005524">
    <property type="term" value="F:ATP binding"/>
    <property type="evidence" value="ECO:0007669"/>
    <property type="project" value="UniProtKB-KW"/>
</dbReference>
<dbReference type="OrthoDB" id="9802264at2"/>
<comment type="similarity">
    <text evidence="1">Belongs to the ABC transporter superfamily.</text>
</comment>
<evidence type="ECO:0000313" key="8">
    <source>
        <dbReference type="EMBL" id="TXR52358.1"/>
    </source>
</evidence>
<dbReference type="PROSITE" id="PS00211">
    <property type="entry name" value="ABC_TRANSPORTER_1"/>
    <property type="match status" value="1"/>
</dbReference>
<gene>
    <name evidence="8" type="ORF">FMM08_20470</name>
</gene>
<dbReference type="InterPro" id="IPR027417">
    <property type="entry name" value="P-loop_NTPase"/>
</dbReference>
<comment type="caution">
    <text evidence="8">The sequence shown here is derived from an EMBL/GenBank/DDBJ whole genome shotgun (WGS) entry which is preliminary data.</text>
</comment>
<feature type="domain" description="ABC transporter" evidence="7">
    <location>
        <begin position="19"/>
        <end position="255"/>
    </location>
</feature>
<dbReference type="Gene3D" id="3.10.580.10">
    <property type="entry name" value="CBS-domain"/>
    <property type="match status" value="1"/>
</dbReference>
<evidence type="ECO:0000256" key="2">
    <source>
        <dbReference type="ARBA" id="ARBA00022448"/>
    </source>
</evidence>
<evidence type="ECO:0000256" key="4">
    <source>
        <dbReference type="ARBA" id="ARBA00022840"/>
    </source>
</evidence>
<feature type="region of interest" description="Disordered" evidence="6">
    <location>
        <begin position="1"/>
        <end position="22"/>
    </location>
</feature>
<dbReference type="InterPro" id="IPR046342">
    <property type="entry name" value="CBS_dom_sf"/>
</dbReference>
<dbReference type="SUPFAM" id="SSF52540">
    <property type="entry name" value="P-loop containing nucleoside triphosphate hydrolases"/>
    <property type="match status" value="1"/>
</dbReference>
<evidence type="ECO:0000313" key="9">
    <source>
        <dbReference type="Proteomes" id="UP000321234"/>
    </source>
</evidence>
<dbReference type="EMBL" id="VKAC01000015">
    <property type="protein sequence ID" value="TXR52358.1"/>
    <property type="molecule type" value="Genomic_DNA"/>
</dbReference>
<dbReference type="GO" id="GO:0016887">
    <property type="term" value="F:ATP hydrolysis activity"/>
    <property type="evidence" value="ECO:0007669"/>
    <property type="project" value="InterPro"/>
</dbReference>
<dbReference type="GO" id="GO:0015418">
    <property type="term" value="F:ABC-type quaternary ammonium compound transporting activity"/>
    <property type="evidence" value="ECO:0007669"/>
    <property type="project" value="UniProtKB-EC"/>
</dbReference>
<dbReference type="Gene3D" id="3.40.50.300">
    <property type="entry name" value="P-loop containing nucleotide triphosphate hydrolases"/>
    <property type="match status" value="1"/>
</dbReference>
<dbReference type="InterPro" id="IPR017871">
    <property type="entry name" value="ABC_transporter-like_CS"/>
</dbReference>
<keyword evidence="3" id="KW-0547">Nucleotide-binding</keyword>
<dbReference type="PROSITE" id="PS50893">
    <property type="entry name" value="ABC_TRANSPORTER_2"/>
    <property type="match status" value="1"/>
</dbReference>
<dbReference type="SMART" id="SM00382">
    <property type="entry name" value="AAA"/>
    <property type="match status" value="1"/>
</dbReference>
<keyword evidence="4 8" id="KW-0067">ATP-binding</keyword>
<dbReference type="SUPFAM" id="SSF54631">
    <property type="entry name" value="CBS-domain pair"/>
    <property type="match status" value="1"/>
</dbReference>
<accession>A0A5C8Z590</accession>
<keyword evidence="9" id="KW-1185">Reference proteome</keyword>
<dbReference type="Pfam" id="PF00005">
    <property type="entry name" value="ABC_tran"/>
    <property type="match status" value="1"/>
</dbReference>
<dbReference type="AlphaFoldDB" id="A0A5C8Z590"/>
<evidence type="ECO:0000256" key="1">
    <source>
        <dbReference type="ARBA" id="ARBA00005417"/>
    </source>
</evidence>
<evidence type="ECO:0000259" key="7">
    <source>
        <dbReference type="PROSITE" id="PS50893"/>
    </source>
</evidence>
<proteinExistence type="inferred from homology"/>
<dbReference type="InterPro" id="IPR003439">
    <property type="entry name" value="ABC_transporter-like_ATP-bd"/>
</dbReference>
<dbReference type="PANTHER" id="PTHR43117:SF4">
    <property type="entry name" value="OSMOPROTECTANT IMPORT ATP-BINDING PROTEIN OSMV"/>
    <property type="match status" value="1"/>
</dbReference>
<evidence type="ECO:0000256" key="3">
    <source>
        <dbReference type="ARBA" id="ARBA00022741"/>
    </source>
</evidence>
<protein>
    <recommendedName>
        <fullName evidence="5">ABC-type quaternary amine transporter</fullName>
        <ecNumber evidence="5">7.6.2.9</ecNumber>
    </recommendedName>
</protein>
<evidence type="ECO:0000256" key="5">
    <source>
        <dbReference type="ARBA" id="ARBA00066388"/>
    </source>
</evidence>
<dbReference type="PANTHER" id="PTHR43117">
    <property type="entry name" value="OSMOPROTECTANT IMPORT ATP-BINDING PROTEIN OSMV"/>
    <property type="match status" value="1"/>
</dbReference>
<reference evidence="8 9" key="1">
    <citation type="submission" date="2019-07" db="EMBL/GenBank/DDBJ databases">
        <title>Quadrisphaera sp. strain DD2A genome sequencing and assembly.</title>
        <authorList>
            <person name="Kim I."/>
        </authorList>
    </citation>
    <scope>NUCLEOTIDE SEQUENCE [LARGE SCALE GENOMIC DNA]</scope>
    <source>
        <strain evidence="8 9">DD2A</strain>
    </source>
</reference>
<organism evidence="8 9">
    <name type="scientific">Quadrisphaera setariae</name>
    <dbReference type="NCBI Taxonomy" id="2593304"/>
    <lineage>
        <taxon>Bacteria</taxon>
        <taxon>Bacillati</taxon>
        <taxon>Actinomycetota</taxon>
        <taxon>Actinomycetes</taxon>
        <taxon>Kineosporiales</taxon>
        <taxon>Kineosporiaceae</taxon>
        <taxon>Quadrisphaera</taxon>
    </lineage>
</organism>
<keyword evidence="2" id="KW-0813">Transport</keyword>